<dbReference type="OrthoDB" id="244732at2"/>
<feature type="chain" id="PRO_5023001818" evidence="1">
    <location>
        <begin position="23"/>
        <end position="451"/>
    </location>
</feature>
<dbReference type="InterPro" id="IPR015943">
    <property type="entry name" value="WD40/YVTN_repeat-like_dom_sf"/>
</dbReference>
<name>A0A5C6AHT6_9BACT</name>
<dbReference type="SUPFAM" id="SSF50998">
    <property type="entry name" value="Quinoprotein alcohol dehydrogenase-like"/>
    <property type="match status" value="1"/>
</dbReference>
<dbReference type="AlphaFoldDB" id="A0A5C6AHT6"/>
<dbReference type="PROSITE" id="PS51257">
    <property type="entry name" value="PROKAR_LIPOPROTEIN"/>
    <property type="match status" value="1"/>
</dbReference>
<evidence type="ECO:0000313" key="4">
    <source>
        <dbReference type="Proteomes" id="UP000316213"/>
    </source>
</evidence>
<dbReference type="InterPro" id="IPR011047">
    <property type="entry name" value="Quinoprotein_ADH-like_sf"/>
</dbReference>
<dbReference type="Proteomes" id="UP000316213">
    <property type="component" value="Unassembled WGS sequence"/>
</dbReference>
<protein>
    <submittedName>
        <fullName evidence="3">Outer membrane biogenesis protein BamB</fullName>
    </submittedName>
</protein>
<dbReference type="EMBL" id="SJPM01000003">
    <property type="protein sequence ID" value="TWT98990.1"/>
    <property type="molecule type" value="Genomic_DNA"/>
</dbReference>
<accession>A0A5C6AHT6</accession>
<organism evidence="3 4">
    <name type="scientific">Neorhodopirellula pilleata</name>
    <dbReference type="NCBI Taxonomy" id="2714738"/>
    <lineage>
        <taxon>Bacteria</taxon>
        <taxon>Pseudomonadati</taxon>
        <taxon>Planctomycetota</taxon>
        <taxon>Planctomycetia</taxon>
        <taxon>Pirellulales</taxon>
        <taxon>Pirellulaceae</taxon>
        <taxon>Neorhodopirellula</taxon>
    </lineage>
</organism>
<proteinExistence type="predicted"/>
<dbReference type="Pfam" id="PF13360">
    <property type="entry name" value="PQQ_2"/>
    <property type="match status" value="1"/>
</dbReference>
<dbReference type="Gene3D" id="2.130.10.10">
    <property type="entry name" value="YVTN repeat-like/Quinoprotein amine dehydrogenase"/>
    <property type="match status" value="2"/>
</dbReference>
<comment type="caution">
    <text evidence="3">The sequence shown here is derived from an EMBL/GenBank/DDBJ whole genome shotgun (WGS) entry which is preliminary data.</text>
</comment>
<dbReference type="PANTHER" id="PTHR34512:SF30">
    <property type="entry name" value="OUTER MEMBRANE PROTEIN ASSEMBLY FACTOR BAMB"/>
    <property type="match status" value="1"/>
</dbReference>
<reference evidence="3 4" key="1">
    <citation type="submission" date="2019-02" db="EMBL/GenBank/DDBJ databases">
        <title>Deep-cultivation of Planctomycetes and their phenomic and genomic characterization uncovers novel biology.</title>
        <authorList>
            <person name="Wiegand S."/>
            <person name="Jogler M."/>
            <person name="Boedeker C."/>
            <person name="Pinto D."/>
            <person name="Vollmers J."/>
            <person name="Rivas-Marin E."/>
            <person name="Kohn T."/>
            <person name="Peeters S.H."/>
            <person name="Heuer A."/>
            <person name="Rast P."/>
            <person name="Oberbeckmann S."/>
            <person name="Bunk B."/>
            <person name="Jeske O."/>
            <person name="Meyerdierks A."/>
            <person name="Storesund J.E."/>
            <person name="Kallscheuer N."/>
            <person name="Luecker S."/>
            <person name="Lage O.M."/>
            <person name="Pohl T."/>
            <person name="Merkel B.J."/>
            <person name="Hornburger P."/>
            <person name="Mueller R.-W."/>
            <person name="Bruemmer F."/>
            <person name="Labrenz M."/>
            <person name="Spormann A.M."/>
            <person name="Op Den Camp H."/>
            <person name="Overmann J."/>
            <person name="Amann R."/>
            <person name="Jetten M.S.M."/>
            <person name="Mascher T."/>
            <person name="Medema M.H."/>
            <person name="Devos D.P."/>
            <person name="Kaster A.-K."/>
            <person name="Ovreas L."/>
            <person name="Rohde M."/>
            <person name="Galperin M.Y."/>
            <person name="Jogler C."/>
        </authorList>
    </citation>
    <scope>NUCLEOTIDE SEQUENCE [LARGE SCALE GENOMIC DNA]</scope>
    <source>
        <strain evidence="3 4">Pla100</strain>
    </source>
</reference>
<evidence type="ECO:0000313" key="3">
    <source>
        <dbReference type="EMBL" id="TWT98990.1"/>
    </source>
</evidence>
<gene>
    <name evidence="3" type="ORF">Pla100_21560</name>
</gene>
<dbReference type="InterPro" id="IPR018391">
    <property type="entry name" value="PQQ_b-propeller_rpt"/>
</dbReference>
<keyword evidence="1" id="KW-0732">Signal</keyword>
<dbReference type="InterPro" id="IPR002372">
    <property type="entry name" value="PQQ_rpt_dom"/>
</dbReference>
<dbReference type="PANTHER" id="PTHR34512">
    <property type="entry name" value="CELL SURFACE PROTEIN"/>
    <property type="match status" value="1"/>
</dbReference>
<feature type="signal peptide" evidence="1">
    <location>
        <begin position="1"/>
        <end position="22"/>
    </location>
</feature>
<evidence type="ECO:0000259" key="2">
    <source>
        <dbReference type="Pfam" id="PF13360"/>
    </source>
</evidence>
<sequence precursor="true">MKPITVSHLAMILCLVTSSSLATSGCQKKTPVDEITVAESGIEVQPLTRPELQSQWPQWRGSTGDGVVALVDGTATESELAAPPTTWSESDNIRWRSPVPGRGHSSPIIVGDLVVMATANDADQRQSVVAYDRQTGATVWQSLIHEGGFPNPRDVHSKATNANGTIASDGNLFITAFLNDRRIVVTALDQSGQQVWQTDVGAFASRFGYAPSPLIYQSLVIIAADNGGGGYLAGLDLQSGKVAWRRDRGAFDSYSSPTVATVGGEDQLLITGGGRLASYDPATGTPIWETPCISDATCGTVVATKDSIFASGGYPDKETICLTARGERQWSNGTKIYEPSMITDGNHLFGVTDDGIAMCWSVADGDMKWKKRLGGNFSSSPILVGDSIYVSDLSGNTYVFRASGEEYQQVAKNQLGSDCYASPAYADGCLYYRIGLGEGEQRSEQLVCIAE</sequence>
<dbReference type="SMART" id="SM00564">
    <property type="entry name" value="PQQ"/>
    <property type="match status" value="5"/>
</dbReference>
<feature type="domain" description="Pyrrolo-quinoline quinone repeat" evidence="2">
    <location>
        <begin position="125"/>
        <end position="370"/>
    </location>
</feature>
<keyword evidence="4" id="KW-1185">Reference proteome</keyword>
<dbReference type="RefSeq" id="WP_146577632.1">
    <property type="nucleotide sequence ID" value="NZ_SJPM01000003.1"/>
</dbReference>
<evidence type="ECO:0000256" key="1">
    <source>
        <dbReference type="SAM" id="SignalP"/>
    </source>
</evidence>